<dbReference type="Proteomes" id="UP000076004">
    <property type="component" value="Unassembled WGS sequence"/>
</dbReference>
<sequence>MDEEKVLSYISPSNSINNIPYSNFILPMLIKRKMLNDLYDDNINDDENNEGGGYERKRARKSLYENFELLKEQKLEEHDICIDHFKDMEKYCEKIYELKNIYNFLFNNININYNNYDILYVNKKFCTINCNNMIYDNNLFIDNFIYNLFNYDKMDKGYLLPNDVIKYGKENIHNITHDIYNNNIFLKNKKKTRKNIGRRYLNCISNQLLYIDDLSRHDILLLISFFIQLQNEQKKNEKEERNLENIANINEIKMNIYSLNDIYNYYYKEKMYQCFTCGLRFITSMEKLNHLENHYKKSQYYMNNSEGTSISKSKKRFIYLDHINLPIEVFVCKNYSIFEDFYDNVVTKNMASFNFQGSHVEEQILDDNNDMNNYYNDDENIFYYDEAEEKKKKIIIKDESKNNDNLYFSYHNNQINTHHPHKDKNLKSFLSNNTKNNIQNEIYNIYNMSSHNNNVGNIFNFKKTYNNIDNFFNNKETVHNMINPNMVIDKNKKKRNILNDREKSSNEINFFDYIYGNENTYDVYLSNYYTVTEDNSVLINYINGPTMYRNIMKCLEIKDIYNYKFPSWIPKRSINNFFIKRINELDKDPMSIPKKTNIYTNMLSGRTPGSNYPLNKYNLQDDIIINNNINRNNNLKEKNKKKINVINKKNLWNICTTTHEFYNNKGLCPINVFLNYEKEITVQEETEKIYQNDNDDNKKESDACPFQNSICTQENVENNNVLYSFLNIFNEKYFSHTDIFKNILLFYIRKHYFMITNELKDNVDFNELHSRLFQYIYNNYSKTISIFNINNYKIDTCFLCKQNFSFEYSYEYNDFYYTNVICVDLKNVYENHDMEDIEEETKTNYDIDMSIKRIDHMCDEYIYNNNNNNNNNNSYDIMDTSLYQKHKELNQLWKECNKEMYDNRLTHPELLNNKINKNEINNCPNDNNIKNVNNMNEYDNININNIFNEIKKIIDDNCLVENTIIESSMDYNNNMNIINKKNKKRDNTMNHYNNLFKNLCIPYDTLDTLHRIKKSNITGNTNMTTNNFNNNTTQEEGYTNEEIDNFVKNYDNITNDIKNAVFQSTYQNRCTSKNNKNCFNDIIMSYINNDENKKREHTNIYFPSKNYTYTNFTYFHIQCFKNYIEYSILPYYFLTKLNDKYFKNIILGAITDLYNSYKNICNKNNSTDLKISNFKKKRQFHKRRHF</sequence>
<comment type="caution">
    <text evidence="2">The sequence shown here is derived from an EMBL/GenBank/DDBJ whole genome shotgun (WGS) entry which is preliminary data.</text>
</comment>
<dbReference type="KEGG" id="pgab:PGSY75_1458600"/>
<dbReference type="AlphaFoldDB" id="A0A151LBB2"/>
<dbReference type="VEuPathDB" id="PlasmoDB:PGABG01_1457400"/>
<dbReference type="PROSITE" id="PS00028">
    <property type="entry name" value="ZINC_FINGER_C2H2_1"/>
    <property type="match status" value="1"/>
</dbReference>
<reference evidence="2 3" key="1">
    <citation type="journal article" date="2016" name="Nat. Commun.">
        <title>Genomes of cryptic chimpanzee Plasmodium species reveal key evolutionary events leading to human malaria.</title>
        <authorList>
            <person name="Sundararaman S.A."/>
            <person name="Plenderleith L.J."/>
            <person name="Liu W."/>
            <person name="Loy D.E."/>
            <person name="Learn G.H."/>
            <person name="Li Y."/>
            <person name="Shaw K.S."/>
            <person name="Ayouba A."/>
            <person name="Peeters M."/>
            <person name="Speede S."/>
            <person name="Shaw G.M."/>
            <person name="Bushman F.D."/>
            <person name="Brisson D."/>
            <person name="Rayner J.C."/>
            <person name="Sharp P.M."/>
            <person name="Hahn B.H."/>
        </authorList>
    </citation>
    <scope>NUCLEOTIDE SEQUENCE [LARGE SCALE GENOMIC DNA]</scope>
    <source>
        <strain evidence="2 3">SY75</strain>
    </source>
</reference>
<gene>
    <name evidence="2" type="ORF">PGSY75_1458600</name>
</gene>
<organism evidence="2 3">
    <name type="scientific">Plasmodium gaboni</name>
    <dbReference type="NCBI Taxonomy" id="647221"/>
    <lineage>
        <taxon>Eukaryota</taxon>
        <taxon>Sar</taxon>
        <taxon>Alveolata</taxon>
        <taxon>Apicomplexa</taxon>
        <taxon>Aconoidasida</taxon>
        <taxon>Haemosporida</taxon>
        <taxon>Plasmodiidae</taxon>
        <taxon>Plasmodium</taxon>
        <taxon>Plasmodium (Laverania)</taxon>
    </lineage>
</organism>
<protein>
    <recommendedName>
        <fullName evidence="1">C2H2-type domain-containing protein</fullName>
    </recommendedName>
</protein>
<feature type="domain" description="C2H2-type" evidence="1">
    <location>
        <begin position="274"/>
        <end position="294"/>
    </location>
</feature>
<evidence type="ECO:0000313" key="3">
    <source>
        <dbReference type="Proteomes" id="UP000076004"/>
    </source>
</evidence>
<dbReference type="InterPro" id="IPR013087">
    <property type="entry name" value="Znf_C2H2_type"/>
</dbReference>
<dbReference type="VEuPathDB" id="PlasmoDB:PGSY75_1458600"/>
<dbReference type="RefSeq" id="XP_018639643.1">
    <property type="nucleotide sequence ID" value="XM_018788271.1"/>
</dbReference>
<dbReference type="GeneID" id="29778872"/>
<evidence type="ECO:0000313" key="2">
    <source>
        <dbReference type="EMBL" id="KYN96177.1"/>
    </source>
</evidence>
<accession>A0A151LBB2</accession>
<name>A0A151LBB2_9APIC</name>
<evidence type="ECO:0000259" key="1">
    <source>
        <dbReference type="PROSITE" id="PS00028"/>
    </source>
</evidence>
<dbReference type="EMBL" id="LVLB01000015">
    <property type="protein sequence ID" value="KYN96177.1"/>
    <property type="molecule type" value="Genomic_DNA"/>
</dbReference>
<proteinExistence type="predicted"/>